<protein>
    <submittedName>
        <fullName evidence="5">Peptidase M1, membrane alanine aminopeptidase</fullName>
    </submittedName>
</protein>
<dbReference type="eggNOG" id="COG0457">
    <property type="taxonomic scope" value="Bacteria"/>
</dbReference>
<dbReference type="GO" id="GO:0005615">
    <property type="term" value="C:extracellular space"/>
    <property type="evidence" value="ECO:0007669"/>
    <property type="project" value="TreeGrafter"/>
</dbReference>
<feature type="repeat" description="TPR" evidence="1">
    <location>
        <begin position="526"/>
        <end position="559"/>
    </location>
</feature>
<dbReference type="SMART" id="SM00028">
    <property type="entry name" value="TPR"/>
    <property type="match status" value="3"/>
</dbReference>
<dbReference type="GO" id="GO:0042277">
    <property type="term" value="F:peptide binding"/>
    <property type="evidence" value="ECO:0007669"/>
    <property type="project" value="TreeGrafter"/>
</dbReference>
<dbReference type="PROSITE" id="PS50005">
    <property type="entry name" value="TPR"/>
    <property type="match status" value="2"/>
</dbReference>
<dbReference type="EMBL" id="CP000473">
    <property type="protein sequence ID" value="ABJ81771.1"/>
    <property type="molecule type" value="Genomic_DNA"/>
</dbReference>
<dbReference type="InterPro" id="IPR042097">
    <property type="entry name" value="Aminopeptidase_N-like_N_sf"/>
</dbReference>
<name>Q02AZ5_SOLUE</name>
<dbReference type="InterPro" id="IPR011990">
    <property type="entry name" value="TPR-like_helical_dom_sf"/>
</dbReference>
<dbReference type="PANTHER" id="PTHR11533:SF174">
    <property type="entry name" value="PUROMYCIN-SENSITIVE AMINOPEPTIDASE-RELATED"/>
    <property type="match status" value="1"/>
</dbReference>
<feature type="domain" description="Peptidase M1 membrane alanine aminopeptidase" evidence="4">
    <location>
        <begin position="289"/>
        <end position="435"/>
    </location>
</feature>
<keyword evidence="5" id="KW-0378">Hydrolase</keyword>
<dbReference type="HOGENOM" id="CLU_420209_0_0_0"/>
<dbReference type="eggNOG" id="COG0308">
    <property type="taxonomic scope" value="Bacteria"/>
</dbReference>
<dbReference type="GO" id="GO:0008270">
    <property type="term" value="F:zinc ion binding"/>
    <property type="evidence" value="ECO:0007669"/>
    <property type="project" value="InterPro"/>
</dbReference>
<dbReference type="Gene3D" id="1.25.40.10">
    <property type="entry name" value="Tetratricopeptide repeat domain"/>
    <property type="match status" value="1"/>
</dbReference>
<dbReference type="Gene3D" id="2.60.40.1730">
    <property type="entry name" value="tricorn interacting facor f3 domain"/>
    <property type="match status" value="1"/>
</dbReference>
<dbReference type="GO" id="GO:0016020">
    <property type="term" value="C:membrane"/>
    <property type="evidence" value="ECO:0007669"/>
    <property type="project" value="TreeGrafter"/>
</dbReference>
<gene>
    <name evidence="5" type="ordered locus">Acid_0772</name>
</gene>
<dbReference type="SUPFAM" id="SSF63737">
    <property type="entry name" value="Leukotriene A4 hydrolase N-terminal domain"/>
    <property type="match status" value="1"/>
</dbReference>
<accession>Q02AZ5</accession>
<dbReference type="GO" id="GO:0005737">
    <property type="term" value="C:cytoplasm"/>
    <property type="evidence" value="ECO:0007669"/>
    <property type="project" value="TreeGrafter"/>
</dbReference>
<dbReference type="Gene3D" id="1.10.390.10">
    <property type="entry name" value="Neutral Protease Domain 2"/>
    <property type="match status" value="1"/>
</dbReference>
<dbReference type="STRING" id="234267.Acid_0772"/>
<dbReference type="InParanoid" id="Q02AZ5"/>
<evidence type="ECO:0000256" key="2">
    <source>
        <dbReference type="SAM" id="MobiDB-lite"/>
    </source>
</evidence>
<feature type="region of interest" description="Disordered" evidence="2">
    <location>
        <begin position="630"/>
        <end position="655"/>
    </location>
</feature>
<dbReference type="PANTHER" id="PTHR11533">
    <property type="entry name" value="PROTEASE M1 ZINC METALLOPROTEASE"/>
    <property type="match status" value="1"/>
</dbReference>
<dbReference type="InterPro" id="IPR050344">
    <property type="entry name" value="Peptidase_M1_aminopeptidases"/>
</dbReference>
<dbReference type="Pfam" id="PF01433">
    <property type="entry name" value="Peptidase_M1"/>
    <property type="match status" value="1"/>
</dbReference>
<dbReference type="InterPro" id="IPR019734">
    <property type="entry name" value="TPR_rpt"/>
</dbReference>
<evidence type="ECO:0000256" key="1">
    <source>
        <dbReference type="PROSITE-ProRule" id="PRU00339"/>
    </source>
</evidence>
<keyword evidence="3" id="KW-0732">Signal</keyword>
<dbReference type="InterPro" id="IPR014782">
    <property type="entry name" value="Peptidase_M1_dom"/>
</dbReference>
<proteinExistence type="predicted"/>
<sequence precursor="true">MFRNRTLAAVLTLVVGACAAWSQDRRSRIDVEQYVIDAEVSPNTQSLSAKATVRFVPLDDNITSAAFELNNALNVSRVVDDKGKQIPASRNQQDFTVRLSFEQPLTKGQPVTITFFYDGKLSGQEDSPVYGIKFAAIHPDFGFLLYPARWFPVSGYTTDRFSTDMRVTVPMGYSVVGSGLDSKETIGDKNKFQIKFDRPSFPGSIAIVKAAPVRSASEGVNTTLYFRGAENDTAQLIGEQTGKIMSYFTGMFGLPPYANLTVVETEDGAPNGYAAPGMIFMAPHAIGKSSTKLLANQVSRQWFEELVSPATRNHLWLTNGLAAYSELLWAEHEKGPAAMEQQLHDVMVESLTIDTVPIIQSSRLEDYSPELWALTGGKGATVINMLRYVMGDDNFFKTLKAYTQQAAWKSTTTEDFRKIAENVSGQDLGYFFIQWIESSGAPEFKLEYTIFRTQKGFRVMGKIAQDLDTFRMPVDLKIETEGNPEEKRVEVVGTSSEFSVDTFGKPKSVFIDPNNRVLRYSPQVRVAVAIRRGEQYAELSEFGEALKQYQKALETSRTSSLAHYRIAEVYFLQNNYQQAANSFRDALAGDIDPKWTEVWGHINLGKIFDITGQRERAVNEYNLAIRTKDDTQGAQEEAGKYLKTPYERQKRVEQQ</sequence>
<feature type="repeat" description="TPR" evidence="1">
    <location>
        <begin position="560"/>
        <end position="593"/>
    </location>
</feature>
<organism evidence="5">
    <name type="scientific">Solibacter usitatus (strain Ellin6076)</name>
    <dbReference type="NCBI Taxonomy" id="234267"/>
    <lineage>
        <taxon>Bacteria</taxon>
        <taxon>Pseudomonadati</taxon>
        <taxon>Acidobacteriota</taxon>
        <taxon>Terriglobia</taxon>
        <taxon>Bryobacterales</taxon>
        <taxon>Solibacteraceae</taxon>
        <taxon>Candidatus Solibacter</taxon>
    </lineage>
</organism>
<feature type="signal peptide" evidence="3">
    <location>
        <begin position="1"/>
        <end position="19"/>
    </location>
</feature>
<dbReference type="InterPro" id="IPR027268">
    <property type="entry name" value="Peptidase_M4/M1_CTD_sf"/>
</dbReference>
<keyword evidence="5" id="KW-0031">Aminopeptidase</keyword>
<dbReference type="OrthoDB" id="9762302at2"/>
<dbReference type="SUPFAM" id="SSF48452">
    <property type="entry name" value="TPR-like"/>
    <property type="match status" value="1"/>
</dbReference>
<feature type="chain" id="PRO_5004163525" evidence="3">
    <location>
        <begin position="20"/>
        <end position="655"/>
    </location>
</feature>
<dbReference type="GO" id="GO:0070006">
    <property type="term" value="F:metalloaminopeptidase activity"/>
    <property type="evidence" value="ECO:0007669"/>
    <property type="project" value="TreeGrafter"/>
</dbReference>
<dbReference type="GO" id="GO:0043171">
    <property type="term" value="P:peptide catabolic process"/>
    <property type="evidence" value="ECO:0007669"/>
    <property type="project" value="TreeGrafter"/>
</dbReference>
<evidence type="ECO:0000259" key="4">
    <source>
        <dbReference type="Pfam" id="PF01433"/>
    </source>
</evidence>
<reference evidence="5" key="1">
    <citation type="submission" date="2006-10" db="EMBL/GenBank/DDBJ databases">
        <title>Complete sequence of Solibacter usitatus Ellin6076.</title>
        <authorList>
            <consortium name="US DOE Joint Genome Institute"/>
            <person name="Copeland A."/>
            <person name="Lucas S."/>
            <person name="Lapidus A."/>
            <person name="Barry K."/>
            <person name="Detter J.C."/>
            <person name="Glavina del Rio T."/>
            <person name="Hammon N."/>
            <person name="Israni S."/>
            <person name="Dalin E."/>
            <person name="Tice H."/>
            <person name="Pitluck S."/>
            <person name="Thompson L.S."/>
            <person name="Brettin T."/>
            <person name="Bruce D."/>
            <person name="Han C."/>
            <person name="Tapia R."/>
            <person name="Gilna P."/>
            <person name="Schmutz J."/>
            <person name="Larimer F."/>
            <person name="Land M."/>
            <person name="Hauser L."/>
            <person name="Kyrpides N."/>
            <person name="Mikhailova N."/>
            <person name="Janssen P.H."/>
            <person name="Kuske C.R."/>
            <person name="Richardson P."/>
        </authorList>
    </citation>
    <scope>NUCLEOTIDE SEQUENCE</scope>
    <source>
        <strain evidence="5">Ellin6076</strain>
    </source>
</reference>
<dbReference type="KEGG" id="sus:Acid_0772"/>
<keyword evidence="5" id="KW-0645">Protease</keyword>
<dbReference type="PROSITE" id="PS51257">
    <property type="entry name" value="PROKAR_LIPOPROTEIN"/>
    <property type="match status" value="1"/>
</dbReference>
<dbReference type="SUPFAM" id="SSF55486">
    <property type="entry name" value="Metalloproteases ('zincins'), catalytic domain"/>
    <property type="match status" value="1"/>
</dbReference>
<keyword evidence="1" id="KW-0802">TPR repeat</keyword>
<evidence type="ECO:0000313" key="5">
    <source>
        <dbReference type="EMBL" id="ABJ81771.1"/>
    </source>
</evidence>
<evidence type="ECO:0000256" key="3">
    <source>
        <dbReference type="SAM" id="SignalP"/>
    </source>
</evidence>
<dbReference type="AlphaFoldDB" id="Q02AZ5"/>